<reference evidence="3 4" key="1">
    <citation type="submission" date="2020-09" db="EMBL/GenBank/DDBJ databases">
        <title>Biosynthesis of the nuclear factor of activated T cells inhibitor NFAT-133 and its congeners in Streptomyces pactum.</title>
        <authorList>
            <person name="Zhou W."/>
            <person name="Posri P."/>
            <person name="Abugrain M.E."/>
            <person name="Weisberg A.J."/>
            <person name="Chang J.H."/>
            <person name="Mahmud T."/>
        </authorList>
    </citation>
    <scope>NUCLEOTIDE SEQUENCE [LARGE SCALE GENOMIC DNA]</scope>
    <source>
        <strain evidence="3 4">ATCC 27456</strain>
    </source>
</reference>
<dbReference type="InterPro" id="IPR050267">
    <property type="entry name" value="Anti-sigma-factor_SerPK"/>
</dbReference>
<dbReference type="Pfam" id="PF13581">
    <property type="entry name" value="HATPase_c_2"/>
    <property type="match status" value="1"/>
</dbReference>
<keyword evidence="3" id="KW-0067">ATP-binding</keyword>
<evidence type="ECO:0000256" key="1">
    <source>
        <dbReference type="ARBA" id="ARBA00022527"/>
    </source>
</evidence>
<dbReference type="GO" id="GO:0005524">
    <property type="term" value="F:ATP binding"/>
    <property type="evidence" value="ECO:0007669"/>
    <property type="project" value="UniProtKB-KW"/>
</dbReference>
<keyword evidence="3" id="KW-0547">Nucleotide-binding</keyword>
<evidence type="ECO:0000313" key="3">
    <source>
        <dbReference type="EMBL" id="MBH5337844.1"/>
    </source>
</evidence>
<evidence type="ECO:0000313" key="4">
    <source>
        <dbReference type="Proteomes" id="UP000807371"/>
    </source>
</evidence>
<keyword evidence="4" id="KW-1185">Reference proteome</keyword>
<dbReference type="InterPro" id="IPR003594">
    <property type="entry name" value="HATPase_dom"/>
</dbReference>
<dbReference type="SUPFAM" id="SSF55874">
    <property type="entry name" value="ATPase domain of HSP90 chaperone/DNA topoisomerase II/histidine kinase"/>
    <property type="match status" value="1"/>
</dbReference>
<proteinExistence type="predicted"/>
<feature type="domain" description="Histidine kinase/HSP90-like ATPase" evidence="2">
    <location>
        <begin position="37"/>
        <end position="151"/>
    </location>
</feature>
<dbReference type="EMBL" id="JACYXC010000001">
    <property type="protein sequence ID" value="MBH5337844.1"/>
    <property type="molecule type" value="Genomic_DNA"/>
</dbReference>
<dbReference type="CDD" id="cd16936">
    <property type="entry name" value="HATPase_RsbW-like"/>
    <property type="match status" value="1"/>
</dbReference>
<dbReference type="Gene3D" id="3.30.565.10">
    <property type="entry name" value="Histidine kinase-like ATPase, C-terminal domain"/>
    <property type="match status" value="1"/>
</dbReference>
<accession>A0ABS0NRL0</accession>
<keyword evidence="1" id="KW-0808">Transferase</keyword>
<keyword evidence="1" id="KW-0418">Kinase</keyword>
<organism evidence="3 4">
    <name type="scientific">Streptomyces pactum</name>
    <dbReference type="NCBI Taxonomy" id="68249"/>
    <lineage>
        <taxon>Bacteria</taxon>
        <taxon>Bacillati</taxon>
        <taxon>Actinomycetota</taxon>
        <taxon>Actinomycetes</taxon>
        <taxon>Kitasatosporales</taxon>
        <taxon>Streptomycetaceae</taxon>
        <taxon>Streptomyces</taxon>
    </lineage>
</organism>
<name>A0ABS0NRL0_9ACTN</name>
<dbReference type="PANTHER" id="PTHR35526">
    <property type="entry name" value="ANTI-SIGMA-F FACTOR RSBW-RELATED"/>
    <property type="match status" value="1"/>
</dbReference>
<gene>
    <name evidence="3" type="ORF">IHE55_24910</name>
</gene>
<keyword evidence="1" id="KW-0723">Serine/threonine-protein kinase</keyword>
<evidence type="ECO:0000259" key="2">
    <source>
        <dbReference type="Pfam" id="PF13581"/>
    </source>
</evidence>
<comment type="caution">
    <text evidence="3">The sequence shown here is derived from an EMBL/GenBank/DDBJ whole genome shotgun (WGS) entry which is preliminary data.</text>
</comment>
<protein>
    <submittedName>
        <fullName evidence="3">ATP-binding protein</fullName>
    </submittedName>
</protein>
<dbReference type="InterPro" id="IPR036890">
    <property type="entry name" value="HATPase_C_sf"/>
</dbReference>
<dbReference type="Proteomes" id="UP000807371">
    <property type="component" value="Unassembled WGS sequence"/>
</dbReference>
<sequence length="154" mass="16781">MSGTAHSGEVAPSFEALRLGHRGGPLAHCLQDAFHLPALSTSVGEARRRVLTRLREWGVDQETRENAELVVSELFTNAVRHTTSEQVRCEVRLTGSRLRLEVADQGCARTVPRARRPGADQEGGRGLMLVEALATAWGVQPHDGDPGRTVWALL</sequence>
<dbReference type="PANTHER" id="PTHR35526:SF3">
    <property type="entry name" value="ANTI-SIGMA-F FACTOR RSBW"/>
    <property type="match status" value="1"/>
</dbReference>